<feature type="compositionally biased region" description="Basic and acidic residues" evidence="1">
    <location>
        <begin position="276"/>
        <end position="289"/>
    </location>
</feature>
<feature type="region of interest" description="Disordered" evidence="1">
    <location>
        <begin position="269"/>
        <end position="289"/>
    </location>
</feature>
<dbReference type="EMBL" id="JARKIE010000036">
    <property type="protein sequence ID" value="KAJ7696094.1"/>
    <property type="molecule type" value="Genomic_DNA"/>
</dbReference>
<evidence type="ECO:0000313" key="2">
    <source>
        <dbReference type="EMBL" id="KAJ7696094.1"/>
    </source>
</evidence>
<dbReference type="AlphaFoldDB" id="A0AAD7DNN2"/>
<gene>
    <name evidence="2" type="ORF">B0H17DRAFT_1131244</name>
</gene>
<feature type="region of interest" description="Disordered" evidence="1">
    <location>
        <begin position="342"/>
        <end position="398"/>
    </location>
</feature>
<feature type="region of interest" description="Disordered" evidence="1">
    <location>
        <begin position="197"/>
        <end position="218"/>
    </location>
</feature>
<feature type="compositionally biased region" description="Basic and acidic residues" evidence="1">
    <location>
        <begin position="111"/>
        <end position="132"/>
    </location>
</feature>
<sequence length="415" mass="45968">MSVRFGFVVNLGVHFVPGSLGGSRETQAIMKKTDNGEASEANTCTGEVSTSSNTVQAVHSGPAFAPYPTRLQRVYPPWYLWPTGLYLEPSVMQTEDPSRKSTFSNQDVEEEKGKDASSDPRNDRCSGDEPFRGARSAANVTVADHHKQEDAELGHTDTMFVTMLMRRSGGYIEGLSKGMISYGPVEEVLCGPFGEEPQDGVSVDAEPKPRTCPRQERSLPGQVRNNRVGRRRLVEGDSLYYQQIHKGAKGYAGAHCESADPRALVRLHGKSLGPEPKNEEGGADKKGRAEYNGCCNSSTTARLFWAAVGAGGTINERFFVIRRRAYRRVWGFLHSASNRRKEGYNDKVDNGPQETDPDNDMENDMKNGSEEQFQVLNRNDEAGVAPKEWDNEVSDRGNELSEKLSYGGRYWTKPK</sequence>
<feature type="compositionally biased region" description="Basic and acidic residues" evidence="1">
    <location>
        <begin position="205"/>
        <end position="217"/>
    </location>
</feature>
<proteinExistence type="predicted"/>
<protein>
    <submittedName>
        <fullName evidence="2">Uncharacterized protein</fullName>
    </submittedName>
</protein>
<evidence type="ECO:0000313" key="3">
    <source>
        <dbReference type="Proteomes" id="UP001221757"/>
    </source>
</evidence>
<reference evidence="2" key="1">
    <citation type="submission" date="2023-03" db="EMBL/GenBank/DDBJ databases">
        <title>Massive genome expansion in bonnet fungi (Mycena s.s.) driven by repeated elements and novel gene families across ecological guilds.</title>
        <authorList>
            <consortium name="Lawrence Berkeley National Laboratory"/>
            <person name="Harder C.B."/>
            <person name="Miyauchi S."/>
            <person name="Viragh M."/>
            <person name="Kuo A."/>
            <person name="Thoen E."/>
            <person name="Andreopoulos B."/>
            <person name="Lu D."/>
            <person name="Skrede I."/>
            <person name="Drula E."/>
            <person name="Henrissat B."/>
            <person name="Morin E."/>
            <person name="Kohler A."/>
            <person name="Barry K."/>
            <person name="LaButti K."/>
            <person name="Morin E."/>
            <person name="Salamov A."/>
            <person name="Lipzen A."/>
            <person name="Mereny Z."/>
            <person name="Hegedus B."/>
            <person name="Baldrian P."/>
            <person name="Stursova M."/>
            <person name="Weitz H."/>
            <person name="Taylor A."/>
            <person name="Grigoriev I.V."/>
            <person name="Nagy L.G."/>
            <person name="Martin F."/>
            <person name="Kauserud H."/>
        </authorList>
    </citation>
    <scope>NUCLEOTIDE SEQUENCE</scope>
    <source>
        <strain evidence="2">CBHHK067</strain>
    </source>
</reference>
<accession>A0AAD7DNN2</accession>
<organism evidence="2 3">
    <name type="scientific">Mycena rosella</name>
    <name type="common">Pink bonnet</name>
    <name type="synonym">Agaricus rosellus</name>
    <dbReference type="NCBI Taxonomy" id="1033263"/>
    <lineage>
        <taxon>Eukaryota</taxon>
        <taxon>Fungi</taxon>
        <taxon>Dikarya</taxon>
        <taxon>Basidiomycota</taxon>
        <taxon>Agaricomycotina</taxon>
        <taxon>Agaricomycetes</taxon>
        <taxon>Agaricomycetidae</taxon>
        <taxon>Agaricales</taxon>
        <taxon>Marasmiineae</taxon>
        <taxon>Mycenaceae</taxon>
        <taxon>Mycena</taxon>
    </lineage>
</organism>
<name>A0AAD7DNN2_MYCRO</name>
<dbReference type="Proteomes" id="UP001221757">
    <property type="component" value="Unassembled WGS sequence"/>
</dbReference>
<keyword evidence="3" id="KW-1185">Reference proteome</keyword>
<feature type="region of interest" description="Disordered" evidence="1">
    <location>
        <begin position="92"/>
        <end position="132"/>
    </location>
</feature>
<comment type="caution">
    <text evidence="2">The sequence shown here is derived from an EMBL/GenBank/DDBJ whole genome shotgun (WGS) entry which is preliminary data.</text>
</comment>
<evidence type="ECO:0000256" key="1">
    <source>
        <dbReference type="SAM" id="MobiDB-lite"/>
    </source>
</evidence>
<feature type="compositionally biased region" description="Basic and acidic residues" evidence="1">
    <location>
        <begin position="387"/>
        <end position="398"/>
    </location>
</feature>
<feature type="compositionally biased region" description="Polar residues" evidence="1">
    <location>
        <begin position="92"/>
        <end position="106"/>
    </location>
</feature>